<evidence type="ECO:0000313" key="1">
    <source>
        <dbReference type="EMBL" id="KAK6624261.1"/>
    </source>
</evidence>
<organism evidence="1 2">
    <name type="scientific">Polyplax serrata</name>
    <name type="common">Common mouse louse</name>
    <dbReference type="NCBI Taxonomy" id="468196"/>
    <lineage>
        <taxon>Eukaryota</taxon>
        <taxon>Metazoa</taxon>
        <taxon>Ecdysozoa</taxon>
        <taxon>Arthropoda</taxon>
        <taxon>Hexapoda</taxon>
        <taxon>Insecta</taxon>
        <taxon>Pterygota</taxon>
        <taxon>Neoptera</taxon>
        <taxon>Paraneoptera</taxon>
        <taxon>Psocodea</taxon>
        <taxon>Troctomorpha</taxon>
        <taxon>Phthiraptera</taxon>
        <taxon>Anoplura</taxon>
        <taxon>Polyplacidae</taxon>
        <taxon>Polyplax</taxon>
    </lineage>
</organism>
<keyword evidence="2" id="KW-1185">Reference proteome</keyword>
<evidence type="ECO:0000313" key="2">
    <source>
        <dbReference type="Proteomes" id="UP001359485"/>
    </source>
</evidence>
<sequence>MFDKNLKIVENFLCLSSVTKTVSLLGKVTRGCIPCNINVGWSGRFGRQSVKEAEEGDGDTQTET</sequence>
<reference evidence="1 2" key="1">
    <citation type="submission" date="2023-09" db="EMBL/GenBank/DDBJ databases">
        <title>Genomes of two closely related lineages of the louse Polyplax serrata with different host specificities.</title>
        <authorList>
            <person name="Martinu J."/>
            <person name="Tarabai H."/>
            <person name="Stefka J."/>
            <person name="Hypsa V."/>
        </authorList>
    </citation>
    <scope>NUCLEOTIDE SEQUENCE [LARGE SCALE GENOMIC DNA]</scope>
    <source>
        <strain evidence="1">98ZLc_SE</strain>
    </source>
</reference>
<accession>A0ABR1AP64</accession>
<comment type="caution">
    <text evidence="1">The sequence shown here is derived from an EMBL/GenBank/DDBJ whole genome shotgun (WGS) entry which is preliminary data.</text>
</comment>
<protein>
    <submittedName>
        <fullName evidence="1">Uncharacterized protein</fullName>
    </submittedName>
</protein>
<name>A0ABR1AP64_POLSC</name>
<proteinExistence type="predicted"/>
<dbReference type="Proteomes" id="UP001359485">
    <property type="component" value="Unassembled WGS sequence"/>
</dbReference>
<gene>
    <name evidence="1" type="ORF">RUM44_011120</name>
</gene>
<dbReference type="EMBL" id="JAWJWF010000046">
    <property type="protein sequence ID" value="KAK6624261.1"/>
    <property type="molecule type" value="Genomic_DNA"/>
</dbReference>